<sequence>MYLKDITEMDYFDTSQLTVDYSRLNGVGRSLVAPPFLTGSLKIDRATEGNILIIGLGGSQLNNFIHYFFPQLNITVIELEQSIVETARKYFGLKEDNTQHVITMDGVDFLREATNRGVKFDAIYMDVCPTGFSNKLTVMCPTSIFLDDDIIRLTRQCLKDSGTMVSKMLVFTERIAKETEMVADLYRKYFANCIVAPMPNILNRVSLFI</sequence>
<dbReference type="Proteomes" id="UP000036681">
    <property type="component" value="Unplaced"/>
</dbReference>
<dbReference type="InterPro" id="IPR029063">
    <property type="entry name" value="SAM-dependent_MTases_sf"/>
</dbReference>
<evidence type="ECO:0000313" key="1">
    <source>
        <dbReference type="Proteomes" id="UP000036681"/>
    </source>
</evidence>
<proteinExistence type="predicted"/>
<keyword evidence="1" id="KW-1185">Reference proteome</keyword>
<dbReference type="AlphaFoldDB" id="A0A0M3I964"/>
<evidence type="ECO:0000313" key="2">
    <source>
        <dbReference type="WBParaSite" id="ALUE_0001395801-mRNA-1"/>
    </source>
</evidence>
<dbReference type="Gene3D" id="3.40.50.150">
    <property type="entry name" value="Vaccinia Virus protein VP39"/>
    <property type="match status" value="1"/>
</dbReference>
<name>A0A0M3I964_ASCLU</name>
<dbReference type="Pfam" id="PF01564">
    <property type="entry name" value="Spermine_synth"/>
    <property type="match status" value="1"/>
</dbReference>
<accession>A0A0M3I964</accession>
<reference evidence="2" key="1">
    <citation type="submission" date="2017-02" db="UniProtKB">
        <authorList>
            <consortium name="WormBaseParasite"/>
        </authorList>
    </citation>
    <scope>IDENTIFICATION</scope>
</reference>
<organism evidence="1 2">
    <name type="scientific">Ascaris lumbricoides</name>
    <name type="common">Giant roundworm</name>
    <dbReference type="NCBI Taxonomy" id="6252"/>
    <lineage>
        <taxon>Eukaryota</taxon>
        <taxon>Metazoa</taxon>
        <taxon>Ecdysozoa</taxon>
        <taxon>Nematoda</taxon>
        <taxon>Chromadorea</taxon>
        <taxon>Rhabditida</taxon>
        <taxon>Spirurina</taxon>
        <taxon>Ascaridomorpha</taxon>
        <taxon>Ascaridoidea</taxon>
        <taxon>Ascarididae</taxon>
        <taxon>Ascaris</taxon>
    </lineage>
</organism>
<dbReference type="SUPFAM" id="SSF53335">
    <property type="entry name" value="S-adenosyl-L-methionine-dependent methyltransferases"/>
    <property type="match status" value="1"/>
</dbReference>
<dbReference type="WBParaSite" id="ALUE_0001395801-mRNA-1">
    <property type="protein sequence ID" value="ALUE_0001395801-mRNA-1"/>
    <property type="gene ID" value="ALUE_0001395801"/>
</dbReference>
<protein>
    <submittedName>
        <fullName evidence="2">PABS domain-containing protein</fullName>
    </submittedName>
</protein>